<comment type="caution">
    <text evidence="1">The sequence shown here is derived from an EMBL/GenBank/DDBJ whole genome shotgun (WGS) entry which is preliminary data.</text>
</comment>
<protein>
    <submittedName>
        <fullName evidence="1">Uncharacterized protein</fullName>
    </submittedName>
</protein>
<dbReference type="OrthoDB" id="117059at2759"/>
<evidence type="ECO:0000313" key="2">
    <source>
        <dbReference type="Proteomes" id="UP000237271"/>
    </source>
</evidence>
<reference evidence="1 2" key="1">
    <citation type="journal article" date="2017" name="Genome Biol. Evol.">
        <title>Phytophthora megakarya and P. palmivora, closely related causal agents of cacao black pod rot, underwent increases in genome sizes and gene numbers by different mechanisms.</title>
        <authorList>
            <person name="Ali S.S."/>
            <person name="Shao J."/>
            <person name="Lary D.J."/>
            <person name="Kronmiller B."/>
            <person name="Shen D."/>
            <person name="Strem M.D."/>
            <person name="Amoako-Attah I."/>
            <person name="Akrofi A.Y."/>
            <person name="Begoude B.A."/>
            <person name="Ten Hoopen G.M."/>
            <person name="Coulibaly K."/>
            <person name="Kebe B.I."/>
            <person name="Melnick R.L."/>
            <person name="Guiltinan M.J."/>
            <person name="Tyler B.M."/>
            <person name="Meinhardt L.W."/>
            <person name="Bailey B.A."/>
        </authorList>
    </citation>
    <scope>NUCLEOTIDE SEQUENCE [LARGE SCALE GENOMIC DNA]</scope>
    <source>
        <strain evidence="2">sbr112.9</strain>
    </source>
</reference>
<keyword evidence="2" id="KW-1185">Reference proteome</keyword>
<dbReference type="AlphaFoldDB" id="A0A2P4XNG2"/>
<sequence>MSAAVSKCHTLKNEIVPDVNLLFRANLKMDLSLDNCDARIFRYYEDFNGIGDKDSDYKSKMKARCRLLVENLQPPCSKPKLADLSI</sequence>
<name>A0A2P4XNG2_9STRA</name>
<dbReference type="Proteomes" id="UP000237271">
    <property type="component" value="Unassembled WGS sequence"/>
</dbReference>
<accession>A0A2P4XNG2</accession>
<gene>
    <name evidence="1" type="ORF">PHPALM_16962</name>
</gene>
<proteinExistence type="predicted"/>
<dbReference type="EMBL" id="NCKW01009477">
    <property type="protein sequence ID" value="POM67086.1"/>
    <property type="molecule type" value="Genomic_DNA"/>
</dbReference>
<organism evidence="1 2">
    <name type="scientific">Phytophthora palmivora</name>
    <dbReference type="NCBI Taxonomy" id="4796"/>
    <lineage>
        <taxon>Eukaryota</taxon>
        <taxon>Sar</taxon>
        <taxon>Stramenopiles</taxon>
        <taxon>Oomycota</taxon>
        <taxon>Peronosporomycetes</taxon>
        <taxon>Peronosporales</taxon>
        <taxon>Peronosporaceae</taxon>
        <taxon>Phytophthora</taxon>
    </lineage>
</organism>
<evidence type="ECO:0000313" key="1">
    <source>
        <dbReference type="EMBL" id="POM67086.1"/>
    </source>
</evidence>